<reference evidence="2 3" key="1">
    <citation type="journal article" date="2014" name="Agronomy (Basel)">
        <title>A Draft Genome Sequence for Ensete ventricosum, the Drought-Tolerant Tree Against Hunger.</title>
        <authorList>
            <person name="Harrison J."/>
            <person name="Moore K.A."/>
            <person name="Paszkiewicz K."/>
            <person name="Jones T."/>
            <person name="Grant M."/>
            <person name="Ambacheew D."/>
            <person name="Muzemil S."/>
            <person name="Studholme D.J."/>
        </authorList>
    </citation>
    <scope>NUCLEOTIDE SEQUENCE [LARGE SCALE GENOMIC DNA]</scope>
</reference>
<dbReference type="Proteomes" id="UP000287651">
    <property type="component" value="Unassembled WGS sequence"/>
</dbReference>
<evidence type="ECO:0000313" key="3">
    <source>
        <dbReference type="Proteomes" id="UP000287651"/>
    </source>
</evidence>
<gene>
    <name evidence="2" type="ORF">B296_00048594</name>
</gene>
<name>A0A426WZ50_ENSVE</name>
<organism evidence="2 3">
    <name type="scientific">Ensete ventricosum</name>
    <name type="common">Abyssinian banana</name>
    <name type="synonym">Musa ensete</name>
    <dbReference type="NCBI Taxonomy" id="4639"/>
    <lineage>
        <taxon>Eukaryota</taxon>
        <taxon>Viridiplantae</taxon>
        <taxon>Streptophyta</taxon>
        <taxon>Embryophyta</taxon>
        <taxon>Tracheophyta</taxon>
        <taxon>Spermatophyta</taxon>
        <taxon>Magnoliopsida</taxon>
        <taxon>Liliopsida</taxon>
        <taxon>Zingiberales</taxon>
        <taxon>Musaceae</taxon>
        <taxon>Ensete</taxon>
    </lineage>
</organism>
<evidence type="ECO:0000256" key="1">
    <source>
        <dbReference type="SAM" id="MobiDB-lite"/>
    </source>
</evidence>
<dbReference type="EMBL" id="AMZH03032746">
    <property type="protein sequence ID" value="RRT32292.1"/>
    <property type="molecule type" value="Genomic_DNA"/>
</dbReference>
<accession>A0A426WZ50</accession>
<protein>
    <submittedName>
        <fullName evidence="2">Uncharacterized protein</fullName>
    </submittedName>
</protein>
<feature type="compositionally biased region" description="Basic and acidic residues" evidence="1">
    <location>
        <begin position="67"/>
        <end position="99"/>
    </location>
</feature>
<dbReference type="AlphaFoldDB" id="A0A426WZ50"/>
<feature type="region of interest" description="Disordered" evidence="1">
    <location>
        <begin position="62"/>
        <end position="99"/>
    </location>
</feature>
<sequence>MRPRGGGASTHRHHHRLHSVVQWVWAHGDDSLLDTVPRVDLVTAGLFRRRMRRLPVVMMAMAPPVKQEQEDGEPKKAGEDRPPQGHGGGEEGWRREGEDIDNKGLGFGVVGVTPLEIMGGYFNGGWRRLRCLPQLAELHSGGAFVRRSFLDVEEREGRERMR</sequence>
<comment type="caution">
    <text evidence="2">The sequence shown here is derived from an EMBL/GenBank/DDBJ whole genome shotgun (WGS) entry which is preliminary data.</text>
</comment>
<proteinExistence type="predicted"/>
<evidence type="ECO:0000313" key="2">
    <source>
        <dbReference type="EMBL" id="RRT32292.1"/>
    </source>
</evidence>